<dbReference type="GO" id="GO:0005886">
    <property type="term" value="C:plasma membrane"/>
    <property type="evidence" value="ECO:0007669"/>
    <property type="project" value="UniProtKB-SubCell"/>
</dbReference>
<dbReference type="PANTHER" id="PTHR30005">
    <property type="entry name" value="EXOPOLYPHOSPHATASE"/>
    <property type="match status" value="1"/>
</dbReference>
<comment type="catalytic activity">
    <reaction evidence="10">
        <text>[phosphate](n) + H2O = [phosphate](n-1) + phosphate + H(+)</text>
        <dbReference type="Rhea" id="RHEA:21528"/>
        <dbReference type="Rhea" id="RHEA-COMP:9859"/>
        <dbReference type="Rhea" id="RHEA-COMP:14279"/>
        <dbReference type="ChEBI" id="CHEBI:15377"/>
        <dbReference type="ChEBI" id="CHEBI:15378"/>
        <dbReference type="ChEBI" id="CHEBI:16838"/>
        <dbReference type="ChEBI" id="CHEBI:43474"/>
        <dbReference type="EC" id="3.6.1.11"/>
    </reaction>
</comment>
<evidence type="ECO:0000256" key="10">
    <source>
        <dbReference type="ARBA" id="ARBA00047607"/>
    </source>
</evidence>
<keyword evidence="14" id="KW-1185">Reference proteome</keyword>
<protein>
    <recommendedName>
        <fullName evidence="6">Exopolyphosphatase</fullName>
        <ecNumber evidence="5">3.6.1.11</ecNumber>
    </recommendedName>
</protein>
<dbReference type="NCBIfam" id="TIGR03706">
    <property type="entry name" value="exo_poly_only"/>
    <property type="match status" value="1"/>
</dbReference>
<dbReference type="EMBL" id="JACHGR010000006">
    <property type="protein sequence ID" value="MBB6056031.1"/>
    <property type="molecule type" value="Genomic_DNA"/>
</dbReference>
<dbReference type="InterPro" id="IPR048950">
    <property type="entry name" value="Ppx_GppA_C"/>
</dbReference>
<name>A0A841GLL0_9GAMM</name>
<dbReference type="InterPro" id="IPR043129">
    <property type="entry name" value="ATPase_NBD"/>
</dbReference>
<organism evidence="13 14">
    <name type="scientific">Tolumonas osonensis</name>
    <dbReference type="NCBI Taxonomy" id="675874"/>
    <lineage>
        <taxon>Bacteria</taxon>
        <taxon>Pseudomonadati</taxon>
        <taxon>Pseudomonadota</taxon>
        <taxon>Gammaproteobacteria</taxon>
        <taxon>Aeromonadales</taxon>
        <taxon>Aeromonadaceae</taxon>
        <taxon>Tolumonas</taxon>
    </lineage>
</organism>
<evidence type="ECO:0000256" key="4">
    <source>
        <dbReference type="ARBA" id="ARBA00011738"/>
    </source>
</evidence>
<evidence type="ECO:0000256" key="2">
    <source>
        <dbReference type="ARBA" id="ARBA00004202"/>
    </source>
</evidence>
<keyword evidence="7" id="KW-1003">Cell membrane</keyword>
<dbReference type="FunFam" id="3.30.420.150:FF:000001">
    <property type="entry name" value="Guanosine-5'-triphosphate,3'-diphosphate pyrophosphatase"/>
    <property type="match status" value="1"/>
</dbReference>
<dbReference type="InterPro" id="IPR003695">
    <property type="entry name" value="Ppx_GppA_N"/>
</dbReference>
<accession>A0A841GLL0</accession>
<evidence type="ECO:0000313" key="14">
    <source>
        <dbReference type="Proteomes" id="UP000585721"/>
    </source>
</evidence>
<evidence type="ECO:0000256" key="3">
    <source>
        <dbReference type="ARBA" id="ARBA00007125"/>
    </source>
</evidence>
<dbReference type="Gene3D" id="3.30.420.150">
    <property type="entry name" value="Exopolyphosphatase. Domain 2"/>
    <property type="match status" value="1"/>
</dbReference>
<dbReference type="InterPro" id="IPR030673">
    <property type="entry name" value="PyroPPase_GppA_Ppx"/>
</dbReference>
<comment type="caution">
    <text evidence="13">The sequence shown here is derived from an EMBL/GenBank/DDBJ whole genome shotgun (WGS) entry which is preliminary data.</text>
</comment>
<feature type="domain" description="Ppx/GppA phosphatase C-terminal" evidence="12">
    <location>
        <begin position="306"/>
        <end position="480"/>
    </location>
</feature>
<evidence type="ECO:0000256" key="8">
    <source>
        <dbReference type="ARBA" id="ARBA00022801"/>
    </source>
</evidence>
<feature type="domain" description="Ppx/GppA phosphatase N-terminal" evidence="11">
    <location>
        <begin position="20"/>
        <end position="298"/>
    </location>
</feature>
<evidence type="ECO:0000256" key="5">
    <source>
        <dbReference type="ARBA" id="ARBA00012451"/>
    </source>
</evidence>
<dbReference type="Proteomes" id="UP000585721">
    <property type="component" value="Unassembled WGS sequence"/>
</dbReference>
<dbReference type="InterPro" id="IPR050273">
    <property type="entry name" value="GppA/Ppx_hydrolase"/>
</dbReference>
<dbReference type="AlphaFoldDB" id="A0A841GLL0"/>
<dbReference type="GO" id="GO:0004309">
    <property type="term" value="F:exopolyphosphatase activity"/>
    <property type="evidence" value="ECO:0007669"/>
    <property type="project" value="UniProtKB-EC"/>
</dbReference>
<dbReference type="InterPro" id="IPR022371">
    <property type="entry name" value="Exopolyphosphatase"/>
</dbReference>
<dbReference type="SUPFAM" id="SSF53067">
    <property type="entry name" value="Actin-like ATPase domain"/>
    <property type="match status" value="2"/>
</dbReference>
<evidence type="ECO:0000256" key="6">
    <source>
        <dbReference type="ARBA" id="ARBA00020416"/>
    </source>
</evidence>
<sequence length="496" mass="56012">MPNNMLAAIDLGSNSFHMMVARVVDGRLQVVDRLKERVRLAEGMDDFKNLSEEAMKRGLDCLALFAERMQSIHPDDIRITGTYTLRVARNAQQFVERAKQLLGHPIEIISGLEEARLIYQGVSHTQHTQGRMLVIDIGGGSTEVIIGEKYLPMALTSRKMGCVTFSKEFFSNGKSSEKNFNAAILEALHQLEPILTQFTSLSWHQCLGSSGTIKTVKELLLAAGGDGLITLAGLEHLKQQMIQQKYIAELDLPGLTDDRRPVIAAGVAIMIALFQGLGIEHMEYSDGALREGILYEFASRQEQHDIREQTAKGLADMYHLDTLQANRVKNTALSLFDSVATSWQLPPDQMRPLLSWAGALHEVGLVINFSAIQRHSSYILQNSDLPGFNQEEQQALAALVRFHRKAIKAYEFTPIPNYEDQAVWRTIRLLRIAVALHHRRMDNILPHIAIRVSDDIMTLILPRNWTESNKLLMQNLEREQKYLKAMLWELQLEVVD</sequence>
<dbReference type="RefSeq" id="WP_188026770.1">
    <property type="nucleotide sequence ID" value="NZ_JACHGR010000006.1"/>
</dbReference>
<comment type="cofactor">
    <cofactor evidence="1">
        <name>Mg(2+)</name>
        <dbReference type="ChEBI" id="CHEBI:18420"/>
    </cofactor>
</comment>
<evidence type="ECO:0000313" key="13">
    <source>
        <dbReference type="EMBL" id="MBB6056031.1"/>
    </source>
</evidence>
<dbReference type="Gene3D" id="3.30.420.40">
    <property type="match status" value="1"/>
</dbReference>
<proteinExistence type="inferred from homology"/>
<comment type="similarity">
    <text evidence="3">Belongs to the GppA/Ppx family.</text>
</comment>
<dbReference type="Pfam" id="PF21447">
    <property type="entry name" value="Ppx-GppA_III"/>
    <property type="match status" value="1"/>
</dbReference>
<dbReference type="EC" id="3.6.1.11" evidence="5"/>
<reference evidence="13 14" key="1">
    <citation type="submission" date="2020-08" db="EMBL/GenBank/DDBJ databases">
        <title>Genomic Encyclopedia of Type Strains, Phase IV (KMG-IV): sequencing the most valuable type-strain genomes for metagenomic binning, comparative biology and taxonomic classification.</title>
        <authorList>
            <person name="Goeker M."/>
        </authorList>
    </citation>
    <scope>NUCLEOTIDE SEQUENCE [LARGE SCALE GENOMIC DNA]</scope>
    <source>
        <strain evidence="13 14">DSM 22975</strain>
    </source>
</reference>
<dbReference type="Pfam" id="PF02541">
    <property type="entry name" value="Ppx-GppA"/>
    <property type="match status" value="1"/>
</dbReference>
<comment type="subcellular location">
    <subcellularLocation>
        <location evidence="2">Cell membrane</location>
        <topology evidence="2">Peripheral membrane protein</topology>
    </subcellularLocation>
</comment>
<gene>
    <name evidence="13" type="ORF">HNR75_001961</name>
</gene>
<dbReference type="PANTHER" id="PTHR30005:SF14">
    <property type="entry name" value="EXOPOLYPHOSPHATASE"/>
    <property type="match status" value="1"/>
</dbReference>
<dbReference type="GO" id="GO:0006798">
    <property type="term" value="P:polyphosphate catabolic process"/>
    <property type="evidence" value="ECO:0007669"/>
    <property type="project" value="TreeGrafter"/>
</dbReference>
<evidence type="ECO:0000259" key="12">
    <source>
        <dbReference type="Pfam" id="PF21447"/>
    </source>
</evidence>
<evidence type="ECO:0000259" key="11">
    <source>
        <dbReference type="Pfam" id="PF02541"/>
    </source>
</evidence>
<keyword evidence="8 13" id="KW-0378">Hydrolase</keyword>
<dbReference type="CDD" id="cd24053">
    <property type="entry name" value="ASKHA_NBD_EcPPX-GppA-like"/>
    <property type="match status" value="1"/>
</dbReference>
<evidence type="ECO:0000256" key="7">
    <source>
        <dbReference type="ARBA" id="ARBA00022475"/>
    </source>
</evidence>
<comment type="subunit">
    <text evidence="4">Homodimer.</text>
</comment>
<dbReference type="SUPFAM" id="SSF109604">
    <property type="entry name" value="HD-domain/PDEase-like"/>
    <property type="match status" value="1"/>
</dbReference>
<keyword evidence="9" id="KW-0472">Membrane</keyword>
<dbReference type="Gene3D" id="1.10.3210.10">
    <property type="entry name" value="Hypothetical protein af1432"/>
    <property type="match status" value="1"/>
</dbReference>
<evidence type="ECO:0000256" key="1">
    <source>
        <dbReference type="ARBA" id="ARBA00001946"/>
    </source>
</evidence>
<dbReference type="PIRSF" id="PIRSF001267">
    <property type="entry name" value="Pyrophosphatase_GppA_Ppx"/>
    <property type="match status" value="1"/>
</dbReference>
<dbReference type="FunFam" id="3.30.420.40:FF:000023">
    <property type="entry name" value="Guanosine-5'-triphosphate,3'-diphosphate pyrophosphatase"/>
    <property type="match status" value="1"/>
</dbReference>
<evidence type="ECO:0000256" key="9">
    <source>
        <dbReference type="ARBA" id="ARBA00023136"/>
    </source>
</evidence>